<dbReference type="AlphaFoldDB" id="A0A402A8B3"/>
<dbReference type="RefSeq" id="WP_126582731.1">
    <property type="nucleotide sequence ID" value="NZ_BIFR01000002.1"/>
</dbReference>
<reference evidence="3" key="1">
    <citation type="submission" date="2018-12" db="EMBL/GenBank/DDBJ databases">
        <title>Tengunoibacter tsumagoiensis gen. nov., sp. nov., Dictyobacter kobayashii sp. nov., D. alpinus sp. nov., and D. joshuensis sp. nov. and description of Dictyobacteraceae fam. nov. within the order Ktedonobacterales isolated from Tengu-no-mugimeshi.</title>
        <authorList>
            <person name="Wang C.M."/>
            <person name="Zheng Y."/>
            <person name="Sakai Y."/>
            <person name="Toyoda A."/>
            <person name="Minakuchi Y."/>
            <person name="Abe K."/>
            <person name="Yokota A."/>
            <person name="Yabe S."/>
        </authorList>
    </citation>
    <scope>NUCLEOTIDE SEQUENCE [LARGE SCALE GENOMIC DNA]</scope>
    <source>
        <strain evidence="3">Uno3</strain>
    </source>
</reference>
<dbReference type="SUPFAM" id="SSF52980">
    <property type="entry name" value="Restriction endonuclease-like"/>
    <property type="match status" value="1"/>
</dbReference>
<evidence type="ECO:0000313" key="3">
    <source>
        <dbReference type="Proteomes" id="UP000287352"/>
    </source>
</evidence>
<accession>A0A402A8B3</accession>
<dbReference type="Pfam" id="PF05685">
    <property type="entry name" value="Uma2"/>
    <property type="match status" value="1"/>
</dbReference>
<dbReference type="Gene3D" id="3.90.1570.10">
    <property type="entry name" value="tt1808, chain A"/>
    <property type="match status" value="1"/>
</dbReference>
<dbReference type="PANTHER" id="PTHR36558">
    <property type="entry name" value="GLR1098 PROTEIN"/>
    <property type="match status" value="1"/>
</dbReference>
<dbReference type="PANTHER" id="PTHR36558:SF1">
    <property type="entry name" value="RESTRICTION ENDONUCLEASE DOMAIN-CONTAINING PROTEIN-RELATED"/>
    <property type="match status" value="1"/>
</dbReference>
<dbReference type="CDD" id="cd06260">
    <property type="entry name" value="DUF820-like"/>
    <property type="match status" value="1"/>
</dbReference>
<comment type="caution">
    <text evidence="2">The sequence shown here is derived from an EMBL/GenBank/DDBJ whole genome shotgun (WGS) entry which is preliminary data.</text>
</comment>
<feature type="domain" description="Putative restriction endonuclease" evidence="1">
    <location>
        <begin position="11"/>
        <end position="110"/>
    </location>
</feature>
<dbReference type="Proteomes" id="UP000287352">
    <property type="component" value="Unassembled WGS sequence"/>
</dbReference>
<gene>
    <name evidence="2" type="ORF">KTT_51040</name>
</gene>
<dbReference type="InterPro" id="IPR012296">
    <property type="entry name" value="Nuclease_put_TT1808"/>
</dbReference>
<dbReference type="InterPro" id="IPR008538">
    <property type="entry name" value="Uma2"/>
</dbReference>
<proteinExistence type="predicted"/>
<sequence>MQNPDQVYTVEEYWRMVETFPNHAYEYVDGHIRLMTGGSPAHSQIIANLSHLVVAALWNKECHVYNSDVTVQLSKSRYYHPDLTVSCDPHDWTQTKALASPTFIVEVHSAFQNVVKRVYHHPNCYTWVGQEASTTSTLF</sequence>
<protein>
    <recommendedName>
        <fullName evidence="1">Putative restriction endonuclease domain-containing protein</fullName>
    </recommendedName>
</protein>
<dbReference type="EMBL" id="BIFR01000002">
    <property type="protein sequence ID" value="GCE15245.1"/>
    <property type="molecule type" value="Genomic_DNA"/>
</dbReference>
<evidence type="ECO:0000259" key="1">
    <source>
        <dbReference type="Pfam" id="PF05685"/>
    </source>
</evidence>
<name>A0A402A8B3_9CHLR</name>
<keyword evidence="3" id="KW-1185">Reference proteome</keyword>
<dbReference type="OrthoDB" id="151907at2"/>
<dbReference type="InterPro" id="IPR011335">
    <property type="entry name" value="Restrct_endonuc-II-like"/>
</dbReference>
<organism evidence="2 3">
    <name type="scientific">Tengunoibacter tsumagoiensis</name>
    <dbReference type="NCBI Taxonomy" id="2014871"/>
    <lineage>
        <taxon>Bacteria</taxon>
        <taxon>Bacillati</taxon>
        <taxon>Chloroflexota</taxon>
        <taxon>Ktedonobacteria</taxon>
        <taxon>Ktedonobacterales</taxon>
        <taxon>Dictyobacteraceae</taxon>
        <taxon>Tengunoibacter</taxon>
    </lineage>
</organism>
<evidence type="ECO:0000313" key="2">
    <source>
        <dbReference type="EMBL" id="GCE15245.1"/>
    </source>
</evidence>